<evidence type="ECO:0000256" key="1">
    <source>
        <dbReference type="ARBA" id="ARBA00004141"/>
    </source>
</evidence>
<organism evidence="8 9">
    <name type="scientific">Pristionchus mayeri</name>
    <dbReference type="NCBI Taxonomy" id="1317129"/>
    <lineage>
        <taxon>Eukaryota</taxon>
        <taxon>Metazoa</taxon>
        <taxon>Ecdysozoa</taxon>
        <taxon>Nematoda</taxon>
        <taxon>Chromadorea</taxon>
        <taxon>Rhabditida</taxon>
        <taxon>Rhabditina</taxon>
        <taxon>Diplogasteromorpha</taxon>
        <taxon>Diplogasteroidea</taxon>
        <taxon>Neodiplogasteridae</taxon>
        <taxon>Pristionchus</taxon>
    </lineage>
</organism>
<reference evidence="9" key="1">
    <citation type="submission" date="2022-10" db="EMBL/GenBank/DDBJ databases">
        <title>Genome assembly of Pristionchus species.</title>
        <authorList>
            <person name="Yoshida K."/>
            <person name="Sommer R.J."/>
        </authorList>
    </citation>
    <scope>NUCLEOTIDE SEQUENCE [LARGE SCALE GENOMIC DNA]</scope>
    <source>
        <strain evidence="9">RS5460</strain>
    </source>
</reference>
<evidence type="ECO:0000313" key="9">
    <source>
        <dbReference type="Proteomes" id="UP001328107"/>
    </source>
</evidence>
<feature type="transmembrane region" description="Helical" evidence="6">
    <location>
        <begin position="343"/>
        <end position="365"/>
    </location>
</feature>
<dbReference type="GO" id="GO:0140359">
    <property type="term" value="F:ABC-type transporter activity"/>
    <property type="evidence" value="ECO:0007669"/>
    <property type="project" value="InterPro"/>
</dbReference>
<dbReference type="GO" id="GO:0016020">
    <property type="term" value="C:membrane"/>
    <property type="evidence" value="ECO:0007669"/>
    <property type="project" value="UniProtKB-SubCell"/>
</dbReference>
<keyword evidence="3 6" id="KW-1133">Transmembrane helix</keyword>
<comment type="caution">
    <text evidence="8">The sequence shown here is derived from an EMBL/GenBank/DDBJ whole genome shotgun (WGS) entry which is preliminary data.</text>
</comment>
<protein>
    <recommendedName>
        <fullName evidence="7">ABC-2 type transporter transmembrane domain-containing protein</fullName>
    </recommendedName>
</protein>
<dbReference type="Proteomes" id="UP001328107">
    <property type="component" value="Unassembled WGS sequence"/>
</dbReference>
<evidence type="ECO:0000256" key="3">
    <source>
        <dbReference type="ARBA" id="ARBA00022989"/>
    </source>
</evidence>
<dbReference type="InterPro" id="IPR013525">
    <property type="entry name" value="ABC2_TM"/>
</dbReference>
<keyword evidence="4 6" id="KW-0472">Membrane</keyword>
<feature type="region of interest" description="Disordered" evidence="5">
    <location>
        <begin position="1"/>
        <end position="24"/>
    </location>
</feature>
<evidence type="ECO:0000256" key="5">
    <source>
        <dbReference type="SAM" id="MobiDB-lite"/>
    </source>
</evidence>
<evidence type="ECO:0000313" key="8">
    <source>
        <dbReference type="EMBL" id="GMR55708.1"/>
    </source>
</evidence>
<evidence type="ECO:0000256" key="2">
    <source>
        <dbReference type="ARBA" id="ARBA00022692"/>
    </source>
</evidence>
<feature type="domain" description="ABC-2 type transporter transmembrane" evidence="7">
    <location>
        <begin position="273"/>
        <end position="416"/>
    </location>
</feature>
<keyword evidence="9" id="KW-1185">Reference proteome</keyword>
<feature type="compositionally biased region" description="Basic and acidic residues" evidence="5">
    <location>
        <begin position="8"/>
        <end position="17"/>
    </location>
</feature>
<accession>A0AAN5I7T7</accession>
<dbReference type="EMBL" id="BTRK01000005">
    <property type="protein sequence ID" value="GMR55708.1"/>
    <property type="molecule type" value="Genomic_DNA"/>
</dbReference>
<dbReference type="Pfam" id="PF12698">
    <property type="entry name" value="ABC2_membrane_3"/>
    <property type="match status" value="1"/>
</dbReference>
<sequence>KRRRHSSRDRGRADTRGHFSLPEHTIHGGASSLYSSRWDVNSDPTCSYLKMDDRLEQACAMALSPSNNPFQDQMGKSSPTYQLTSRAKAVSHICCRNDTRYPCMDEVKDRGTLSMTSLLRDRQNETKYSINQTCGATPDFYWDCTQLDYPMYELAYVHTNTSDYFYDLSFRNLSQFRLIAQFALPAGLQANKTYAFTGGLSLGHFNPWARSDEKNEKRKSGWRTLRNVLSSQAGIIRLNLSSLPTPNTTLPEFAKGITMDSFMDKVIGAMETKEAVKLWFNNKRWASLRIYTNVLTNALLRLAHLRKNESLESFNQGIVGVNHPMNLTLEDSFDQSAIQKVTLFRVVLLVLVFSVIPAGYAVFLVEERVSHSFHLQLVSGLSRKMYWAMSYLFDMSLYLLCVIIIIVIYVMMGVKDFTYTPPTPRIIPPPLDALRAHRRHSRVHSTAKLQYRRAGLRDDIDWHFLRRNRHYDDCDDAGAADEDGLDSRHDA</sequence>
<evidence type="ECO:0000259" key="7">
    <source>
        <dbReference type="Pfam" id="PF12698"/>
    </source>
</evidence>
<evidence type="ECO:0000256" key="6">
    <source>
        <dbReference type="SAM" id="Phobius"/>
    </source>
</evidence>
<keyword evidence="2 6" id="KW-0812">Transmembrane</keyword>
<gene>
    <name evidence="8" type="ORF">PMAYCL1PPCAC_25903</name>
</gene>
<comment type="subcellular location">
    <subcellularLocation>
        <location evidence="1">Membrane</location>
        <topology evidence="1">Multi-pass membrane protein</topology>
    </subcellularLocation>
</comment>
<name>A0AAN5I7T7_9BILA</name>
<dbReference type="AlphaFoldDB" id="A0AAN5I7T7"/>
<feature type="non-terminal residue" evidence="8">
    <location>
        <position position="1"/>
    </location>
</feature>
<evidence type="ECO:0000256" key="4">
    <source>
        <dbReference type="ARBA" id="ARBA00023136"/>
    </source>
</evidence>
<proteinExistence type="predicted"/>
<feature type="transmembrane region" description="Helical" evidence="6">
    <location>
        <begin position="385"/>
        <end position="410"/>
    </location>
</feature>